<name>A0A067N3Y1_BOTB1</name>
<accession>A0A067N3Y1</accession>
<proteinExistence type="inferred from homology"/>
<reference evidence="8" key="1">
    <citation type="journal article" date="2014" name="Proc. Natl. Acad. Sci. U.S.A.">
        <title>Extensive sampling of basidiomycete genomes demonstrates inadequacy of the white-rot/brown-rot paradigm for wood decay fungi.</title>
        <authorList>
            <person name="Riley R."/>
            <person name="Salamov A.A."/>
            <person name="Brown D.W."/>
            <person name="Nagy L.G."/>
            <person name="Floudas D."/>
            <person name="Held B.W."/>
            <person name="Levasseur A."/>
            <person name="Lombard V."/>
            <person name="Morin E."/>
            <person name="Otillar R."/>
            <person name="Lindquist E.A."/>
            <person name="Sun H."/>
            <person name="LaButti K.M."/>
            <person name="Schmutz J."/>
            <person name="Jabbour D."/>
            <person name="Luo H."/>
            <person name="Baker S.E."/>
            <person name="Pisabarro A.G."/>
            <person name="Walton J.D."/>
            <person name="Blanchette R.A."/>
            <person name="Henrissat B."/>
            <person name="Martin F."/>
            <person name="Cullen D."/>
            <person name="Hibbett D.S."/>
            <person name="Grigoriev I.V."/>
        </authorList>
    </citation>
    <scope>NUCLEOTIDE SEQUENCE [LARGE SCALE GENOMIC DNA]</scope>
    <source>
        <strain evidence="8">FD-172 SS1</strain>
    </source>
</reference>
<sequence length="270" mass="30320">IMPLPPSLLASARAAYRDVWRAASVTFAGDQPMLNAAHLKLRQAYVEGRGQTDEAAYAEKVQMARDVASVIRKNVVQGVKKEDEIYELRITPNTELGRNETVKIPLPSSSRTRTRGPPLPTSSTPFAAEPHVETENTPSLTHTRKPQNLSALRKAHKERDIPELREDDLEESFVRGFGPGGQAINKTASSVSLIHKPTGIRIQCQQTRSLQINRHIARKILVEKLDQLANPGLSKEEMRWAKERERKRRKQKKSNKKKRENDKGGDEGGE</sequence>
<evidence type="ECO:0000256" key="5">
    <source>
        <dbReference type="SAM" id="MobiDB-lite"/>
    </source>
</evidence>
<comment type="similarity">
    <text evidence="2">Belongs to the prokaryotic/mitochondrial release factor family.</text>
</comment>
<dbReference type="OrthoDB" id="277888at2759"/>
<feature type="domain" description="Prokaryotic-type class I peptide chain release factors" evidence="6">
    <location>
        <begin position="163"/>
        <end position="260"/>
    </location>
</feature>
<dbReference type="PANTHER" id="PTHR46203">
    <property type="entry name" value="PROBABLE PEPTIDE CHAIN RELEASE FACTOR C12ORF65"/>
    <property type="match status" value="1"/>
</dbReference>
<comment type="subcellular location">
    <subcellularLocation>
        <location evidence="1">Mitochondrion</location>
    </subcellularLocation>
</comment>
<keyword evidence="3" id="KW-0809">Transit peptide</keyword>
<dbReference type="EMBL" id="KL198021">
    <property type="protein sequence ID" value="KDQ18471.1"/>
    <property type="molecule type" value="Genomic_DNA"/>
</dbReference>
<evidence type="ECO:0000256" key="2">
    <source>
        <dbReference type="ARBA" id="ARBA00010835"/>
    </source>
</evidence>
<dbReference type="PANTHER" id="PTHR46203:SF1">
    <property type="entry name" value="MITOCHONDRIAL TRANSLATION RELEASE FACTOR IN RESCUE"/>
    <property type="match status" value="1"/>
</dbReference>
<feature type="compositionally biased region" description="Polar residues" evidence="5">
    <location>
        <begin position="135"/>
        <end position="150"/>
    </location>
</feature>
<dbReference type="Gene3D" id="3.30.160.20">
    <property type="match status" value="1"/>
</dbReference>
<dbReference type="InterPro" id="IPR000352">
    <property type="entry name" value="Pep_chain_release_fac_I"/>
</dbReference>
<dbReference type="Proteomes" id="UP000027195">
    <property type="component" value="Unassembled WGS sequence"/>
</dbReference>
<feature type="region of interest" description="Disordered" evidence="5">
    <location>
        <begin position="231"/>
        <end position="270"/>
    </location>
</feature>
<evidence type="ECO:0000313" key="8">
    <source>
        <dbReference type="Proteomes" id="UP000027195"/>
    </source>
</evidence>
<dbReference type="HOGENOM" id="CLU_1015846_0_0_1"/>
<dbReference type="GO" id="GO:0032543">
    <property type="term" value="P:mitochondrial translation"/>
    <property type="evidence" value="ECO:0007669"/>
    <property type="project" value="UniProtKB-ARBA"/>
</dbReference>
<feature type="non-terminal residue" evidence="7">
    <location>
        <position position="1"/>
    </location>
</feature>
<dbReference type="CDD" id="cd20267">
    <property type="entry name" value="Complex1_LYR_LYRM7"/>
    <property type="match status" value="1"/>
</dbReference>
<dbReference type="SUPFAM" id="SSF75620">
    <property type="entry name" value="Release factor"/>
    <property type="match status" value="1"/>
</dbReference>
<feature type="compositionally biased region" description="Basic and acidic residues" evidence="5">
    <location>
        <begin position="259"/>
        <end position="270"/>
    </location>
</feature>
<dbReference type="AlphaFoldDB" id="A0A067N3Y1"/>
<evidence type="ECO:0000256" key="1">
    <source>
        <dbReference type="ARBA" id="ARBA00004173"/>
    </source>
</evidence>
<evidence type="ECO:0000313" key="7">
    <source>
        <dbReference type="EMBL" id="KDQ18471.1"/>
    </source>
</evidence>
<dbReference type="Pfam" id="PF00472">
    <property type="entry name" value="RF-1"/>
    <property type="match status" value="1"/>
</dbReference>
<dbReference type="InterPro" id="IPR045853">
    <property type="entry name" value="Pep_chain_release_fac_I_sf"/>
</dbReference>
<evidence type="ECO:0000256" key="3">
    <source>
        <dbReference type="ARBA" id="ARBA00022946"/>
    </source>
</evidence>
<feature type="compositionally biased region" description="Basic residues" evidence="5">
    <location>
        <begin position="245"/>
        <end position="258"/>
    </location>
</feature>
<keyword evidence="8" id="KW-1185">Reference proteome</keyword>
<protein>
    <recommendedName>
        <fullName evidence="6">Prokaryotic-type class I peptide chain release factors domain-containing protein</fullName>
    </recommendedName>
</protein>
<gene>
    <name evidence="7" type="ORF">BOTBODRAFT_103810</name>
</gene>
<dbReference type="InterPro" id="IPR052405">
    <property type="entry name" value="Mito_Transl_Release_Factor"/>
</dbReference>
<dbReference type="InterPro" id="IPR045298">
    <property type="entry name" value="Complex1_LYR_LYRM7"/>
</dbReference>
<feature type="compositionally biased region" description="Basic and acidic residues" evidence="5">
    <location>
        <begin position="234"/>
        <end position="244"/>
    </location>
</feature>
<evidence type="ECO:0000259" key="6">
    <source>
        <dbReference type="Pfam" id="PF00472"/>
    </source>
</evidence>
<dbReference type="GO" id="GO:0003747">
    <property type="term" value="F:translation release factor activity"/>
    <property type="evidence" value="ECO:0007669"/>
    <property type="project" value="InterPro"/>
</dbReference>
<dbReference type="GO" id="GO:0005739">
    <property type="term" value="C:mitochondrion"/>
    <property type="evidence" value="ECO:0007669"/>
    <property type="project" value="UniProtKB-SubCell"/>
</dbReference>
<organism evidence="7 8">
    <name type="scientific">Botryobasidium botryosum (strain FD-172 SS1)</name>
    <dbReference type="NCBI Taxonomy" id="930990"/>
    <lineage>
        <taxon>Eukaryota</taxon>
        <taxon>Fungi</taxon>
        <taxon>Dikarya</taxon>
        <taxon>Basidiomycota</taxon>
        <taxon>Agaricomycotina</taxon>
        <taxon>Agaricomycetes</taxon>
        <taxon>Cantharellales</taxon>
        <taxon>Botryobasidiaceae</taxon>
        <taxon>Botryobasidium</taxon>
    </lineage>
</organism>
<evidence type="ECO:0000256" key="4">
    <source>
        <dbReference type="ARBA" id="ARBA00023128"/>
    </source>
</evidence>
<dbReference type="STRING" id="930990.A0A067N3Y1"/>
<dbReference type="GO" id="GO:0034551">
    <property type="term" value="P:mitochondrial respiratory chain complex III assembly"/>
    <property type="evidence" value="ECO:0007669"/>
    <property type="project" value="InterPro"/>
</dbReference>
<feature type="region of interest" description="Disordered" evidence="5">
    <location>
        <begin position="105"/>
        <end position="167"/>
    </location>
</feature>
<dbReference type="InParanoid" id="A0A067N3Y1"/>
<keyword evidence="4" id="KW-0496">Mitochondrion</keyword>